<dbReference type="PROSITE" id="PS00061">
    <property type="entry name" value="ADH_SHORT"/>
    <property type="match status" value="1"/>
</dbReference>
<dbReference type="Proteomes" id="UP000267798">
    <property type="component" value="Unassembled WGS sequence"/>
</dbReference>
<keyword evidence="4" id="KW-1185">Reference proteome</keyword>
<dbReference type="OrthoDB" id="286404at2"/>
<sequence length="250" mass="25868">MTRMNGKVAIVTGAGSGMGLEEARLLAQEGAKVVLTDINFDAVQAVAKSIQEDGGDAIAIKHDVASEDNWSEVVAETVNQYGKIDVLVNNAGISMAVGLLDTSIDQWNRVMNINVTSVFLGMKHVIPHMVAGGGGSIINISSIAGLTGSSGAGAYTASKGAVRMLSKAAAVDFGGQNIRVNSVHPGFISTPMSSQFVEDPQMLQFFLSQTALPRVGQASEVAQAVLFLASDEASYVTGVELPVDGGVTAK</sequence>
<dbReference type="PRINTS" id="PR00080">
    <property type="entry name" value="SDRFAMILY"/>
</dbReference>
<dbReference type="FunFam" id="3.40.50.720:FF:000084">
    <property type="entry name" value="Short-chain dehydrogenase reductase"/>
    <property type="match status" value="1"/>
</dbReference>
<dbReference type="NCBIfam" id="NF005559">
    <property type="entry name" value="PRK07231.1"/>
    <property type="match status" value="1"/>
</dbReference>
<proteinExistence type="inferred from homology"/>
<dbReference type="GO" id="GO:0016491">
    <property type="term" value="F:oxidoreductase activity"/>
    <property type="evidence" value="ECO:0007669"/>
    <property type="project" value="UniProtKB-KW"/>
</dbReference>
<dbReference type="PANTHER" id="PTHR24321">
    <property type="entry name" value="DEHYDROGENASES, SHORT CHAIN"/>
    <property type="match status" value="1"/>
</dbReference>
<evidence type="ECO:0000313" key="4">
    <source>
        <dbReference type="Proteomes" id="UP000267798"/>
    </source>
</evidence>
<dbReference type="InterPro" id="IPR002347">
    <property type="entry name" value="SDR_fam"/>
</dbReference>
<name>A0A3A6PW55_9BACL</name>
<protein>
    <submittedName>
        <fullName evidence="3">SDR family oxidoreductase</fullName>
    </submittedName>
</protein>
<keyword evidence="2" id="KW-0560">Oxidoreductase</keyword>
<reference evidence="3 4" key="1">
    <citation type="submission" date="2018-09" db="EMBL/GenBank/DDBJ databases">
        <title>Paenibacillus aracenensis nov. sp. isolated from a cave in southern Spain.</title>
        <authorList>
            <person name="Jurado V."/>
            <person name="Gutierrez-Patricio S."/>
            <person name="Gonzalez-Pimentel J.L."/>
            <person name="Miller A.Z."/>
            <person name="Laiz L."/>
            <person name="Saiz-Jimenez C."/>
        </authorList>
    </citation>
    <scope>NUCLEOTIDE SEQUENCE [LARGE SCALE GENOMIC DNA]</scope>
    <source>
        <strain evidence="3 4">JCM 19203</strain>
    </source>
</reference>
<evidence type="ECO:0000256" key="1">
    <source>
        <dbReference type="ARBA" id="ARBA00006484"/>
    </source>
</evidence>
<dbReference type="Gene3D" id="3.40.50.720">
    <property type="entry name" value="NAD(P)-binding Rossmann-like Domain"/>
    <property type="match status" value="1"/>
</dbReference>
<dbReference type="InterPro" id="IPR020904">
    <property type="entry name" value="Sc_DH/Rdtase_CS"/>
</dbReference>
<dbReference type="GO" id="GO:0008206">
    <property type="term" value="P:bile acid metabolic process"/>
    <property type="evidence" value="ECO:0007669"/>
    <property type="project" value="UniProtKB-ARBA"/>
</dbReference>
<dbReference type="PANTHER" id="PTHR24321:SF8">
    <property type="entry name" value="ESTRADIOL 17-BETA-DEHYDROGENASE 8-RELATED"/>
    <property type="match status" value="1"/>
</dbReference>
<comment type="caution">
    <text evidence="3">The sequence shown here is derived from an EMBL/GenBank/DDBJ whole genome shotgun (WGS) entry which is preliminary data.</text>
</comment>
<gene>
    <name evidence="3" type="ORF">D3P09_18665</name>
</gene>
<dbReference type="EMBL" id="QXQB01000004">
    <property type="protein sequence ID" value="RJX38094.1"/>
    <property type="molecule type" value="Genomic_DNA"/>
</dbReference>
<accession>A0A3A6PW55</accession>
<dbReference type="SUPFAM" id="SSF51735">
    <property type="entry name" value="NAD(P)-binding Rossmann-fold domains"/>
    <property type="match status" value="1"/>
</dbReference>
<dbReference type="AlphaFoldDB" id="A0A3A6PW55"/>
<evidence type="ECO:0000313" key="3">
    <source>
        <dbReference type="EMBL" id="RJX38094.1"/>
    </source>
</evidence>
<dbReference type="RefSeq" id="WP_120112913.1">
    <property type="nucleotide sequence ID" value="NZ_QXQB01000004.1"/>
</dbReference>
<organism evidence="3 4">
    <name type="scientific">Paenibacillus pinisoli</name>
    <dbReference type="NCBI Taxonomy" id="1276110"/>
    <lineage>
        <taxon>Bacteria</taxon>
        <taxon>Bacillati</taxon>
        <taxon>Bacillota</taxon>
        <taxon>Bacilli</taxon>
        <taxon>Bacillales</taxon>
        <taxon>Paenibacillaceae</taxon>
        <taxon>Paenibacillus</taxon>
    </lineage>
</organism>
<dbReference type="Pfam" id="PF13561">
    <property type="entry name" value="adh_short_C2"/>
    <property type="match status" value="1"/>
</dbReference>
<evidence type="ECO:0000256" key="2">
    <source>
        <dbReference type="ARBA" id="ARBA00023002"/>
    </source>
</evidence>
<dbReference type="PRINTS" id="PR00081">
    <property type="entry name" value="GDHRDH"/>
</dbReference>
<comment type="similarity">
    <text evidence="1">Belongs to the short-chain dehydrogenases/reductases (SDR) family.</text>
</comment>
<dbReference type="InterPro" id="IPR036291">
    <property type="entry name" value="NAD(P)-bd_dom_sf"/>
</dbReference>